<comment type="caution">
    <text evidence="2">The sequence shown here is derived from an EMBL/GenBank/DDBJ whole genome shotgun (WGS) entry which is preliminary data.</text>
</comment>
<keyword evidence="1" id="KW-1133">Transmembrane helix</keyword>
<evidence type="ECO:0000256" key="1">
    <source>
        <dbReference type="SAM" id="Phobius"/>
    </source>
</evidence>
<accession>Q7RAA6</accession>
<dbReference type="InParanoid" id="Q7RAA6"/>
<dbReference type="EMBL" id="AABL01002253">
    <property type="protein sequence ID" value="EAA18840.1"/>
    <property type="molecule type" value="Genomic_DNA"/>
</dbReference>
<proteinExistence type="predicted"/>
<sequence length="74" mass="9116">MTTIEFCEKRTNYHNQSYSVIYIAYPSFNIVFFSFFFHFFAFFFNFVQKFYNKGLYKNLKEVFGESPFLWLLPI</sequence>
<keyword evidence="1" id="KW-0812">Transmembrane</keyword>
<evidence type="ECO:0000313" key="3">
    <source>
        <dbReference type="Proteomes" id="UP000008553"/>
    </source>
</evidence>
<feature type="transmembrane region" description="Helical" evidence="1">
    <location>
        <begin position="20"/>
        <end position="47"/>
    </location>
</feature>
<organism evidence="2 3">
    <name type="scientific">Plasmodium yoelii yoelii</name>
    <dbReference type="NCBI Taxonomy" id="73239"/>
    <lineage>
        <taxon>Eukaryota</taxon>
        <taxon>Sar</taxon>
        <taxon>Alveolata</taxon>
        <taxon>Apicomplexa</taxon>
        <taxon>Aconoidasida</taxon>
        <taxon>Haemosporida</taxon>
        <taxon>Plasmodiidae</taxon>
        <taxon>Plasmodium</taxon>
        <taxon>Plasmodium (Vinckeia)</taxon>
    </lineage>
</organism>
<evidence type="ECO:0000313" key="2">
    <source>
        <dbReference type="EMBL" id="EAA18840.1"/>
    </source>
</evidence>
<dbReference type="PaxDb" id="73239-Q7RAA6"/>
<dbReference type="AlphaFoldDB" id="Q7RAA6"/>
<name>Q7RAA6_PLAYO</name>
<reference evidence="2 3" key="1">
    <citation type="journal article" date="2002" name="Nature">
        <title>Genome sequence and comparative analysis of the model rodent malaria parasite Plasmodium yoelii yoelii.</title>
        <authorList>
            <person name="Carlton J.M."/>
            <person name="Angiuoli S.V."/>
            <person name="Suh B.B."/>
            <person name="Kooij T.W."/>
            <person name="Pertea M."/>
            <person name="Silva J.C."/>
            <person name="Ermolaeva M.D."/>
            <person name="Allen J.E."/>
            <person name="Selengut J.D."/>
            <person name="Koo H.L."/>
            <person name="Peterson J.D."/>
            <person name="Pop M."/>
            <person name="Kosack D.S."/>
            <person name="Shumway M.F."/>
            <person name="Bidwell S.L."/>
            <person name="Shallom S.J."/>
            <person name="van Aken S.E."/>
            <person name="Riedmuller S.B."/>
            <person name="Feldblyum T.V."/>
            <person name="Cho J.K."/>
            <person name="Quackenbush J."/>
            <person name="Sedegah M."/>
            <person name="Shoaibi A."/>
            <person name="Cummings L.M."/>
            <person name="Florens L."/>
            <person name="Yates J.R."/>
            <person name="Raine J.D."/>
            <person name="Sinden R.E."/>
            <person name="Harris M.A."/>
            <person name="Cunningham D.A."/>
            <person name="Preiser P.R."/>
            <person name="Bergman L.W."/>
            <person name="Vaidya A.B."/>
            <person name="van Lin L.H."/>
            <person name="Janse C.J."/>
            <person name="Waters A.P."/>
            <person name="Smith H.O."/>
            <person name="White O.R."/>
            <person name="Salzberg S.L."/>
            <person name="Venter J.C."/>
            <person name="Fraser C.M."/>
            <person name="Hoffman S.L."/>
            <person name="Gardner M.J."/>
            <person name="Carucci D.J."/>
        </authorList>
    </citation>
    <scope>NUCLEOTIDE SEQUENCE [LARGE SCALE GENOMIC DNA]</scope>
    <source>
        <strain evidence="2 3">17XNL</strain>
    </source>
</reference>
<feature type="non-terminal residue" evidence="2">
    <location>
        <position position="74"/>
    </location>
</feature>
<keyword evidence="3" id="KW-1185">Reference proteome</keyword>
<gene>
    <name evidence="2" type="ORF">PY06596</name>
</gene>
<dbReference type="STRING" id="73239.Q7RAA6"/>
<protein>
    <submittedName>
        <fullName evidence="2">Uncharacterized protein</fullName>
    </submittedName>
</protein>
<keyword evidence="1" id="KW-0472">Membrane</keyword>
<dbReference type="Proteomes" id="UP000008553">
    <property type="component" value="Unassembled WGS sequence"/>
</dbReference>